<dbReference type="GO" id="GO:0004818">
    <property type="term" value="F:glutamate-tRNA ligase activity"/>
    <property type="evidence" value="ECO:0007669"/>
    <property type="project" value="UniProtKB-UniRule"/>
</dbReference>
<dbReference type="GO" id="GO:0005829">
    <property type="term" value="C:cytosol"/>
    <property type="evidence" value="ECO:0007669"/>
    <property type="project" value="TreeGrafter"/>
</dbReference>
<dbReference type="InterPro" id="IPR033910">
    <property type="entry name" value="GluRS_core"/>
</dbReference>
<keyword evidence="9 10" id="KW-0030">Aminoacyl-tRNA synthetase</keyword>
<keyword evidence="5 10" id="KW-0436">Ligase</keyword>
<dbReference type="InterPro" id="IPR045462">
    <property type="entry name" value="aa-tRNA-synth_I_cd-bd"/>
</dbReference>
<dbReference type="GO" id="GO:0006424">
    <property type="term" value="P:glutamyl-tRNA aminoacylation"/>
    <property type="evidence" value="ECO:0007669"/>
    <property type="project" value="UniProtKB-UniRule"/>
</dbReference>
<dbReference type="CDD" id="cd00808">
    <property type="entry name" value="GluRS_core"/>
    <property type="match status" value="1"/>
</dbReference>
<dbReference type="HAMAP" id="MF_00022">
    <property type="entry name" value="Glu_tRNA_synth_type1"/>
    <property type="match status" value="1"/>
</dbReference>
<feature type="domain" description="Glutamyl/glutaminyl-tRNA synthetase class Ib catalytic" evidence="11">
    <location>
        <begin position="4"/>
        <end position="306"/>
    </location>
</feature>
<dbReference type="InterPro" id="IPR049940">
    <property type="entry name" value="GluQ/Sye"/>
</dbReference>
<feature type="domain" description="Aminoacyl-tRNA synthetase class I anticodon-binding" evidence="12">
    <location>
        <begin position="329"/>
        <end position="462"/>
    </location>
</feature>
<dbReference type="InterPro" id="IPR008925">
    <property type="entry name" value="aa_tRNA-synth_I_cd-bd_sf"/>
</dbReference>
<feature type="binding site" evidence="10">
    <location>
        <position position="242"/>
    </location>
    <ligand>
        <name>ATP</name>
        <dbReference type="ChEBI" id="CHEBI:30616"/>
    </ligand>
</feature>
<keyword evidence="6 10" id="KW-0547">Nucleotide-binding</keyword>
<dbReference type="GO" id="GO:0000049">
    <property type="term" value="F:tRNA binding"/>
    <property type="evidence" value="ECO:0007669"/>
    <property type="project" value="InterPro"/>
</dbReference>
<dbReference type="InterPro" id="IPR001412">
    <property type="entry name" value="aa-tRNA-synth_I_CS"/>
</dbReference>
<dbReference type="PROSITE" id="PS00178">
    <property type="entry name" value="AA_TRNA_LIGASE_I"/>
    <property type="match status" value="1"/>
</dbReference>
<dbReference type="PANTHER" id="PTHR43311">
    <property type="entry name" value="GLUTAMATE--TRNA LIGASE"/>
    <property type="match status" value="1"/>
</dbReference>
<evidence type="ECO:0000313" key="14">
    <source>
        <dbReference type="Proteomes" id="UP000477911"/>
    </source>
</evidence>
<evidence type="ECO:0000256" key="5">
    <source>
        <dbReference type="ARBA" id="ARBA00022598"/>
    </source>
</evidence>
<keyword evidence="4 10" id="KW-0963">Cytoplasm</keyword>
<dbReference type="Gene3D" id="3.40.50.620">
    <property type="entry name" value="HUPs"/>
    <property type="match status" value="1"/>
</dbReference>
<dbReference type="Pfam" id="PF19269">
    <property type="entry name" value="Anticodon_2"/>
    <property type="match status" value="1"/>
</dbReference>
<dbReference type="FunFam" id="3.40.50.620:FF:000007">
    <property type="entry name" value="Glutamate--tRNA ligase"/>
    <property type="match status" value="1"/>
</dbReference>
<dbReference type="InterPro" id="IPR020751">
    <property type="entry name" value="aa-tRNA-synth_I_codon-bd_sub2"/>
</dbReference>
<dbReference type="Proteomes" id="UP000477911">
    <property type="component" value="Unassembled WGS sequence"/>
</dbReference>
<dbReference type="Gene3D" id="1.10.10.350">
    <property type="match status" value="1"/>
</dbReference>
<comment type="caution">
    <text evidence="13">The sequence shown here is derived from an EMBL/GenBank/DDBJ whole genome shotgun (WGS) entry which is preliminary data.</text>
</comment>
<gene>
    <name evidence="10" type="primary">gltX</name>
    <name evidence="13" type="ORF">GR170_22630</name>
</gene>
<dbReference type="SUPFAM" id="SSF52374">
    <property type="entry name" value="Nucleotidylyl transferase"/>
    <property type="match status" value="1"/>
</dbReference>
<dbReference type="PRINTS" id="PR00987">
    <property type="entry name" value="TRNASYNTHGLU"/>
</dbReference>
<evidence type="ECO:0000256" key="8">
    <source>
        <dbReference type="ARBA" id="ARBA00022917"/>
    </source>
</evidence>
<feature type="short sequence motif" description="'HIGH' region" evidence="10">
    <location>
        <begin position="11"/>
        <end position="21"/>
    </location>
</feature>
<dbReference type="EC" id="6.1.1.17" evidence="10"/>
<keyword evidence="7 10" id="KW-0067">ATP-binding</keyword>
<evidence type="ECO:0000259" key="11">
    <source>
        <dbReference type="Pfam" id="PF00749"/>
    </source>
</evidence>
<sequence length="470" mass="52141">MTEQVVTRFAPSPTGFLHIGGARTALFNWLYARGRGGKFLLRIEDTDRARSTPEATQAIIDGLKWLGLDHDGEIVSQFDRADRHREVALEMMARDMAYKCFLTQEEIEAFREKAREEKRSTLFRSPWRDADPATYPDAPYVIRLKTPEEGVTVIRDEVQGEVTIRNDQLDDMVLLRSDGTPVYMLAVVVDDHDMGVNTVIRGDDHLNNAARQMGIYTAMGWDLPTYAHIPLIHGPDGKKLSKRHGALGVEEYRDMGYPAAGMRNYLARLGWSHGDDEFFTDTQAQSWFGFDGMGKSPARFDFKKLANICGQHIAATEDAALLHELQAFLAATHQPTLSDAKNSLLLAAMPFLKERAKTFPELIEKAHFCLADRPLEIEEKAAKSLDSVSLGILGELTPHLQSASWGREELEGVLNAFATARDIKFGQLAAPLRAALAGRSATPSVIDMMLVLGREETILRLGDTTGTGAA</sequence>
<dbReference type="RefSeq" id="WP_160896758.1">
    <property type="nucleotide sequence ID" value="NZ_WUMU01000033.1"/>
</dbReference>
<comment type="subunit">
    <text evidence="3 10">Monomer.</text>
</comment>
<comment type="subcellular location">
    <subcellularLocation>
        <location evidence="1 10">Cytoplasm</location>
    </subcellularLocation>
</comment>
<dbReference type="InterPro" id="IPR004527">
    <property type="entry name" value="Glu-tRNA-ligase_bac/mito"/>
</dbReference>
<dbReference type="NCBIfam" id="TIGR00464">
    <property type="entry name" value="gltX_bact"/>
    <property type="match status" value="1"/>
</dbReference>
<dbReference type="InterPro" id="IPR020058">
    <property type="entry name" value="Glu/Gln-tRNA-synth_Ib_cat-dom"/>
</dbReference>
<dbReference type="InterPro" id="IPR000924">
    <property type="entry name" value="Glu/Gln-tRNA-synth"/>
</dbReference>
<proteinExistence type="inferred from homology"/>
<comment type="catalytic activity">
    <reaction evidence="10">
        <text>tRNA(Glu) + L-glutamate + ATP = L-glutamyl-tRNA(Glu) + AMP + diphosphate</text>
        <dbReference type="Rhea" id="RHEA:23540"/>
        <dbReference type="Rhea" id="RHEA-COMP:9663"/>
        <dbReference type="Rhea" id="RHEA-COMP:9680"/>
        <dbReference type="ChEBI" id="CHEBI:29985"/>
        <dbReference type="ChEBI" id="CHEBI:30616"/>
        <dbReference type="ChEBI" id="CHEBI:33019"/>
        <dbReference type="ChEBI" id="CHEBI:78442"/>
        <dbReference type="ChEBI" id="CHEBI:78520"/>
        <dbReference type="ChEBI" id="CHEBI:456215"/>
        <dbReference type="EC" id="6.1.1.17"/>
    </reaction>
</comment>
<feature type="short sequence motif" description="'KMSKS' region" evidence="10">
    <location>
        <begin position="239"/>
        <end position="243"/>
    </location>
</feature>
<accession>A0A6L7G993</accession>
<dbReference type="PANTHER" id="PTHR43311:SF2">
    <property type="entry name" value="GLUTAMATE--TRNA LIGASE, MITOCHONDRIAL-RELATED"/>
    <property type="match status" value="1"/>
</dbReference>
<dbReference type="SUPFAM" id="SSF48163">
    <property type="entry name" value="An anticodon-binding domain of class I aminoacyl-tRNA synthetases"/>
    <property type="match status" value="1"/>
</dbReference>
<dbReference type="GO" id="GO:0008270">
    <property type="term" value="F:zinc ion binding"/>
    <property type="evidence" value="ECO:0007669"/>
    <property type="project" value="InterPro"/>
</dbReference>
<dbReference type="GO" id="GO:0005524">
    <property type="term" value="F:ATP binding"/>
    <property type="evidence" value="ECO:0007669"/>
    <property type="project" value="UniProtKB-UniRule"/>
</dbReference>
<dbReference type="EMBL" id="WUMU01000033">
    <property type="protein sequence ID" value="MXN20635.1"/>
    <property type="molecule type" value="Genomic_DNA"/>
</dbReference>
<keyword evidence="8 10" id="KW-0648">Protein biosynthesis</keyword>
<evidence type="ECO:0000256" key="6">
    <source>
        <dbReference type="ARBA" id="ARBA00022741"/>
    </source>
</evidence>
<evidence type="ECO:0000256" key="4">
    <source>
        <dbReference type="ARBA" id="ARBA00022490"/>
    </source>
</evidence>
<name>A0A6L7G993_9RHOB</name>
<keyword evidence="14" id="KW-1185">Reference proteome</keyword>
<dbReference type="AlphaFoldDB" id="A0A6L7G993"/>
<comment type="similarity">
    <text evidence="2 10">Belongs to the class-I aminoacyl-tRNA synthetase family. Glutamate--tRNA ligase type 1 subfamily.</text>
</comment>
<evidence type="ECO:0000256" key="7">
    <source>
        <dbReference type="ARBA" id="ARBA00022840"/>
    </source>
</evidence>
<comment type="caution">
    <text evidence="10">Lacks conserved residue(s) required for the propagation of feature annotation.</text>
</comment>
<dbReference type="Pfam" id="PF00749">
    <property type="entry name" value="tRNA-synt_1c"/>
    <property type="match status" value="1"/>
</dbReference>
<protein>
    <recommendedName>
        <fullName evidence="10">Glutamate--tRNA ligase</fullName>
        <ecNumber evidence="10">6.1.1.17</ecNumber>
    </recommendedName>
    <alternativeName>
        <fullName evidence="10">Glutamyl-tRNA synthetase</fullName>
        <shortName evidence="10">GluRS</shortName>
    </alternativeName>
</protein>
<comment type="function">
    <text evidence="10">Catalyzes the attachment of glutamate to tRNA(Glu) in a two-step reaction: glutamate is first activated by ATP to form Glu-AMP and then transferred to the acceptor end of tRNA(Glu).</text>
</comment>
<dbReference type="InterPro" id="IPR014729">
    <property type="entry name" value="Rossmann-like_a/b/a_fold"/>
</dbReference>
<evidence type="ECO:0000259" key="12">
    <source>
        <dbReference type="Pfam" id="PF19269"/>
    </source>
</evidence>
<evidence type="ECO:0000256" key="10">
    <source>
        <dbReference type="HAMAP-Rule" id="MF_00022"/>
    </source>
</evidence>
<reference evidence="13 14" key="1">
    <citation type="submission" date="2019-12" db="EMBL/GenBank/DDBJ databases">
        <authorList>
            <person name="Li M."/>
        </authorList>
    </citation>
    <scope>NUCLEOTIDE SEQUENCE [LARGE SCALE GENOMIC DNA]</scope>
    <source>
        <strain evidence="13 14">GBMRC 2024</strain>
    </source>
</reference>
<evidence type="ECO:0000256" key="9">
    <source>
        <dbReference type="ARBA" id="ARBA00023146"/>
    </source>
</evidence>
<evidence type="ECO:0000256" key="1">
    <source>
        <dbReference type="ARBA" id="ARBA00004496"/>
    </source>
</evidence>
<evidence type="ECO:0000313" key="13">
    <source>
        <dbReference type="EMBL" id="MXN20635.1"/>
    </source>
</evidence>
<evidence type="ECO:0000256" key="2">
    <source>
        <dbReference type="ARBA" id="ARBA00007894"/>
    </source>
</evidence>
<evidence type="ECO:0000256" key="3">
    <source>
        <dbReference type="ARBA" id="ARBA00011245"/>
    </source>
</evidence>
<organism evidence="13 14">
    <name type="scientific">Pseudooceanicola albus</name>
    <dbReference type="NCBI Taxonomy" id="2692189"/>
    <lineage>
        <taxon>Bacteria</taxon>
        <taxon>Pseudomonadati</taxon>
        <taxon>Pseudomonadota</taxon>
        <taxon>Alphaproteobacteria</taxon>
        <taxon>Rhodobacterales</taxon>
        <taxon>Paracoccaceae</taxon>
        <taxon>Pseudooceanicola</taxon>
    </lineage>
</organism>